<keyword evidence="4" id="KW-1185">Reference proteome</keyword>
<evidence type="ECO:0000259" key="2">
    <source>
        <dbReference type="PROSITE" id="PS50020"/>
    </source>
</evidence>
<dbReference type="InterPro" id="IPR001202">
    <property type="entry name" value="WW_dom"/>
</dbReference>
<name>A0ABQ8JMR1_DERPT</name>
<accession>A0ABQ8JMR1</accession>
<comment type="caution">
    <text evidence="3">The sequence shown here is derived from an EMBL/GenBank/DDBJ whole genome shotgun (WGS) entry which is preliminary data.</text>
</comment>
<feature type="compositionally biased region" description="Acidic residues" evidence="1">
    <location>
        <begin position="71"/>
        <end position="84"/>
    </location>
</feature>
<dbReference type="InterPro" id="IPR039576">
    <property type="entry name" value="APBB1/2/3"/>
</dbReference>
<dbReference type="InterPro" id="IPR036020">
    <property type="entry name" value="WW_dom_sf"/>
</dbReference>
<dbReference type="SUPFAM" id="SSF51045">
    <property type="entry name" value="WW domain"/>
    <property type="match status" value="1"/>
</dbReference>
<sequence>MQTFDLPDGWERHEDELGSYFWHIPTGTIQRERPYLNTLDKSMIRSDSLVFLDKSAIINIGDYNLSEDLIEEESKESNHDDDDDHFTRKMNIDSRKNP</sequence>
<feature type="region of interest" description="Disordered" evidence="1">
    <location>
        <begin position="71"/>
        <end position="98"/>
    </location>
</feature>
<gene>
    <name evidence="3" type="primary">APBB2_2</name>
    <name evidence="3" type="ORF">DERP_005490</name>
</gene>
<proteinExistence type="predicted"/>
<evidence type="ECO:0000256" key="1">
    <source>
        <dbReference type="SAM" id="MobiDB-lite"/>
    </source>
</evidence>
<feature type="domain" description="WW" evidence="2">
    <location>
        <begin position="4"/>
        <end position="36"/>
    </location>
</feature>
<evidence type="ECO:0000313" key="4">
    <source>
        <dbReference type="Proteomes" id="UP000887458"/>
    </source>
</evidence>
<organism evidence="3 4">
    <name type="scientific">Dermatophagoides pteronyssinus</name>
    <name type="common">European house dust mite</name>
    <dbReference type="NCBI Taxonomy" id="6956"/>
    <lineage>
        <taxon>Eukaryota</taxon>
        <taxon>Metazoa</taxon>
        <taxon>Ecdysozoa</taxon>
        <taxon>Arthropoda</taxon>
        <taxon>Chelicerata</taxon>
        <taxon>Arachnida</taxon>
        <taxon>Acari</taxon>
        <taxon>Acariformes</taxon>
        <taxon>Sarcoptiformes</taxon>
        <taxon>Astigmata</taxon>
        <taxon>Psoroptidia</taxon>
        <taxon>Analgoidea</taxon>
        <taxon>Pyroglyphidae</taxon>
        <taxon>Dermatophagoidinae</taxon>
        <taxon>Dermatophagoides</taxon>
    </lineage>
</organism>
<dbReference type="PANTHER" id="PTHR14058">
    <property type="entry name" value="AMYLOID BETA A4 PRECURSOR PROTEIN-BINDING FAMILY B"/>
    <property type="match status" value="1"/>
</dbReference>
<dbReference type="Gene3D" id="2.20.70.10">
    <property type="match status" value="1"/>
</dbReference>
<reference evidence="3 4" key="2">
    <citation type="journal article" date="2022" name="Mol. Biol. Evol.">
        <title>Comparative Genomics Reveals Insights into the Divergent Evolution of Astigmatic Mites and Household Pest Adaptations.</title>
        <authorList>
            <person name="Xiong Q."/>
            <person name="Wan A.T."/>
            <person name="Liu X."/>
            <person name="Fung C.S."/>
            <person name="Xiao X."/>
            <person name="Malainual N."/>
            <person name="Hou J."/>
            <person name="Wang L."/>
            <person name="Wang M."/>
            <person name="Yang K.Y."/>
            <person name="Cui Y."/>
            <person name="Leung E.L."/>
            <person name="Nong W."/>
            <person name="Shin S.K."/>
            <person name="Au S.W."/>
            <person name="Jeong K.Y."/>
            <person name="Chew F.T."/>
            <person name="Hui J.H."/>
            <person name="Leung T.F."/>
            <person name="Tungtrongchitr A."/>
            <person name="Zhong N."/>
            <person name="Liu Z."/>
            <person name="Tsui S.K."/>
        </authorList>
    </citation>
    <scope>NUCLEOTIDE SEQUENCE [LARGE SCALE GENOMIC DNA]</scope>
    <source>
        <strain evidence="3">Derp</strain>
    </source>
</reference>
<feature type="compositionally biased region" description="Basic and acidic residues" evidence="1">
    <location>
        <begin position="85"/>
        <end position="98"/>
    </location>
</feature>
<dbReference type="EMBL" id="NJHN03000031">
    <property type="protein sequence ID" value="KAH9423905.1"/>
    <property type="molecule type" value="Genomic_DNA"/>
</dbReference>
<dbReference type="PANTHER" id="PTHR14058:SF8">
    <property type="entry name" value="PROTEIN FE65 HOMOLOG"/>
    <property type="match status" value="1"/>
</dbReference>
<dbReference type="PROSITE" id="PS50020">
    <property type="entry name" value="WW_DOMAIN_2"/>
    <property type="match status" value="1"/>
</dbReference>
<protein>
    <submittedName>
        <fullName evidence="3">Phosphotyrosine interaction domain (PTB/PID)</fullName>
    </submittedName>
</protein>
<dbReference type="Proteomes" id="UP000887458">
    <property type="component" value="Unassembled WGS sequence"/>
</dbReference>
<evidence type="ECO:0000313" key="3">
    <source>
        <dbReference type="EMBL" id="KAH9423905.1"/>
    </source>
</evidence>
<reference evidence="3 4" key="1">
    <citation type="journal article" date="2018" name="J. Allergy Clin. Immunol.">
        <title>High-quality assembly of Dermatophagoides pteronyssinus genome and transcriptome reveals a wide range of novel allergens.</title>
        <authorList>
            <person name="Liu X.Y."/>
            <person name="Yang K.Y."/>
            <person name="Wang M.Q."/>
            <person name="Kwok J.S."/>
            <person name="Zeng X."/>
            <person name="Yang Z."/>
            <person name="Xiao X.J."/>
            <person name="Lau C.P."/>
            <person name="Li Y."/>
            <person name="Huang Z.M."/>
            <person name="Ba J.G."/>
            <person name="Yim A.K."/>
            <person name="Ouyang C.Y."/>
            <person name="Ngai S.M."/>
            <person name="Chan T.F."/>
            <person name="Leung E.L."/>
            <person name="Liu L."/>
            <person name="Liu Z.G."/>
            <person name="Tsui S.K."/>
        </authorList>
    </citation>
    <scope>NUCLEOTIDE SEQUENCE [LARGE SCALE GENOMIC DNA]</scope>
    <source>
        <strain evidence="3">Derp</strain>
    </source>
</reference>